<dbReference type="InterPro" id="IPR006143">
    <property type="entry name" value="RND_pump_MFP"/>
</dbReference>
<dbReference type="NCBIfam" id="TIGR01730">
    <property type="entry name" value="RND_mfp"/>
    <property type="match status" value="1"/>
</dbReference>
<evidence type="ECO:0000259" key="10">
    <source>
        <dbReference type="Pfam" id="PF25944"/>
    </source>
</evidence>
<evidence type="ECO:0000256" key="7">
    <source>
        <dbReference type="SAM" id="Coils"/>
    </source>
</evidence>
<evidence type="ECO:0000259" key="9">
    <source>
        <dbReference type="Pfam" id="PF25917"/>
    </source>
</evidence>
<dbReference type="InterPro" id="IPR058626">
    <property type="entry name" value="MdtA-like_b-barrel"/>
</dbReference>
<dbReference type="PANTHER" id="PTHR30469">
    <property type="entry name" value="MULTIDRUG RESISTANCE PROTEIN MDTA"/>
    <property type="match status" value="1"/>
</dbReference>
<dbReference type="GO" id="GO:0015562">
    <property type="term" value="F:efflux transmembrane transporter activity"/>
    <property type="evidence" value="ECO:0007669"/>
    <property type="project" value="TreeGrafter"/>
</dbReference>
<keyword evidence="5" id="KW-0997">Cell inner membrane</keyword>
<dbReference type="EMBL" id="NJIH01000009">
    <property type="protein sequence ID" value="OWT57669.1"/>
    <property type="molecule type" value="Genomic_DNA"/>
</dbReference>
<keyword evidence="13" id="KW-1185">Reference proteome</keyword>
<dbReference type="Pfam" id="PF25917">
    <property type="entry name" value="BSH_RND"/>
    <property type="match status" value="1"/>
</dbReference>
<organism evidence="12 13">
    <name type="scientific">Candidimonas nitroreducens</name>
    <dbReference type="NCBI Taxonomy" id="683354"/>
    <lineage>
        <taxon>Bacteria</taxon>
        <taxon>Pseudomonadati</taxon>
        <taxon>Pseudomonadota</taxon>
        <taxon>Betaproteobacteria</taxon>
        <taxon>Burkholderiales</taxon>
        <taxon>Alcaligenaceae</taxon>
        <taxon>Candidimonas</taxon>
    </lineage>
</organism>
<dbReference type="InterPro" id="IPR058624">
    <property type="entry name" value="MdtA-like_HH"/>
</dbReference>
<comment type="subcellular location">
    <subcellularLocation>
        <location evidence="1">Cell membrane</location>
    </subcellularLocation>
</comment>
<dbReference type="PANTHER" id="PTHR30469:SF12">
    <property type="entry name" value="MULTIDRUG RESISTANCE PROTEIN MDTA"/>
    <property type="match status" value="1"/>
</dbReference>
<dbReference type="Pfam" id="PF25944">
    <property type="entry name" value="Beta-barrel_RND"/>
    <property type="match status" value="1"/>
</dbReference>
<keyword evidence="7" id="KW-0175">Coiled coil</keyword>
<dbReference type="Gene3D" id="2.40.420.20">
    <property type="match status" value="1"/>
</dbReference>
<dbReference type="InterPro" id="IPR058627">
    <property type="entry name" value="MdtA-like_C"/>
</dbReference>
<evidence type="ECO:0000256" key="4">
    <source>
        <dbReference type="ARBA" id="ARBA00022475"/>
    </source>
</evidence>
<feature type="domain" description="Multidrug resistance protein MdtA-like C-terminal permuted SH3" evidence="11">
    <location>
        <begin position="280"/>
        <end position="338"/>
    </location>
</feature>
<dbReference type="Gene3D" id="2.40.50.100">
    <property type="match status" value="1"/>
</dbReference>
<feature type="domain" description="Multidrug resistance protein MdtA-like barrel-sandwich hybrid" evidence="9">
    <location>
        <begin position="46"/>
        <end position="187"/>
    </location>
</feature>
<evidence type="ECO:0000313" key="13">
    <source>
        <dbReference type="Proteomes" id="UP000214603"/>
    </source>
</evidence>
<proteinExistence type="inferred from homology"/>
<evidence type="ECO:0000256" key="6">
    <source>
        <dbReference type="ARBA" id="ARBA00023136"/>
    </source>
</evidence>
<keyword evidence="3" id="KW-0813">Transport</keyword>
<sequence length="362" mass="39300">MSRHDSDARPSKVAANAPVQATVTEVKPQDVPIYLTGVGTVTALHSVTVRTRIDGQLDRVGFKEGQDVSAGQLIAQIDPRSAQAQLDQAVAQKAKDQAELANARLNLRRYAELVKQDAATRQTLDTQRAQVAQLEAAVQADEAQISYARTQLSYTHITAPISGRVGERLVDPGNIVHATDAGGLVVIKQIDPIGVVFTLPEDFFVDINHAMRTSKEPLQAVAYSRNSQQPLGHGSLLLLNNQMDTSTGTIQLKASFPNPVHDMWPGQYVNARLYLGVRKQALVMPAEVIQRGPDGTYAYVLDDKDIVHLQYVHVVVMQDGIAVVDKGLAAGQRVVVEGQYKLRPGIHVTKVQTMAATAEKAQ</sequence>
<protein>
    <submittedName>
        <fullName evidence="12">Efflux transporter periplasmic adaptor subunit</fullName>
    </submittedName>
</protein>
<reference evidence="13" key="1">
    <citation type="submission" date="2017-06" db="EMBL/GenBank/DDBJ databases">
        <title>Herbaspirillum phytohormonus sp. nov., isolated from the root nodule of Robinia pseudoacacia in lead-zinc mine.</title>
        <authorList>
            <person name="Fan M."/>
            <person name="Lin Y."/>
        </authorList>
    </citation>
    <scope>NUCLEOTIDE SEQUENCE [LARGE SCALE GENOMIC DNA]</scope>
    <source>
        <strain evidence="13">SC-089</strain>
    </source>
</reference>
<dbReference type="SUPFAM" id="SSF111369">
    <property type="entry name" value="HlyD-like secretion proteins"/>
    <property type="match status" value="1"/>
</dbReference>
<dbReference type="Gene3D" id="2.40.30.170">
    <property type="match status" value="1"/>
</dbReference>
<evidence type="ECO:0000256" key="2">
    <source>
        <dbReference type="ARBA" id="ARBA00009477"/>
    </source>
</evidence>
<dbReference type="GO" id="GO:1990281">
    <property type="term" value="C:efflux pump complex"/>
    <property type="evidence" value="ECO:0007669"/>
    <property type="project" value="TreeGrafter"/>
</dbReference>
<keyword evidence="6" id="KW-0472">Membrane</keyword>
<comment type="similarity">
    <text evidence="2">Belongs to the membrane fusion protein (MFP) (TC 8.A.1) family.</text>
</comment>
<feature type="domain" description="Multidrug resistance protein MdtA-like beta-barrel" evidence="10">
    <location>
        <begin position="192"/>
        <end position="276"/>
    </location>
</feature>
<evidence type="ECO:0000259" key="11">
    <source>
        <dbReference type="Pfam" id="PF25967"/>
    </source>
</evidence>
<dbReference type="InterPro" id="IPR058625">
    <property type="entry name" value="MdtA-like_BSH"/>
</dbReference>
<comment type="caution">
    <text evidence="12">The sequence shown here is derived from an EMBL/GenBank/DDBJ whole genome shotgun (WGS) entry which is preliminary data.</text>
</comment>
<dbReference type="AlphaFoldDB" id="A0A225MFC5"/>
<dbReference type="Gene3D" id="1.10.287.470">
    <property type="entry name" value="Helix hairpin bin"/>
    <property type="match status" value="1"/>
</dbReference>
<gene>
    <name evidence="12" type="ORF">CEY11_16255</name>
</gene>
<evidence type="ECO:0000256" key="5">
    <source>
        <dbReference type="ARBA" id="ARBA00022519"/>
    </source>
</evidence>
<evidence type="ECO:0000259" key="8">
    <source>
        <dbReference type="Pfam" id="PF25876"/>
    </source>
</evidence>
<feature type="coiled-coil region" evidence="7">
    <location>
        <begin position="86"/>
        <end position="144"/>
    </location>
</feature>
<evidence type="ECO:0000256" key="1">
    <source>
        <dbReference type="ARBA" id="ARBA00004236"/>
    </source>
</evidence>
<dbReference type="Proteomes" id="UP000214603">
    <property type="component" value="Unassembled WGS sequence"/>
</dbReference>
<evidence type="ECO:0000256" key="3">
    <source>
        <dbReference type="ARBA" id="ARBA00022448"/>
    </source>
</evidence>
<keyword evidence="4" id="KW-1003">Cell membrane</keyword>
<dbReference type="Pfam" id="PF25876">
    <property type="entry name" value="HH_MFP_RND"/>
    <property type="match status" value="1"/>
</dbReference>
<dbReference type="Pfam" id="PF25967">
    <property type="entry name" value="RND-MFP_C"/>
    <property type="match status" value="1"/>
</dbReference>
<feature type="domain" description="Multidrug resistance protein MdtA-like alpha-helical hairpin" evidence="8">
    <location>
        <begin position="85"/>
        <end position="155"/>
    </location>
</feature>
<dbReference type="OrthoDB" id="9783047at2"/>
<name>A0A225MFC5_9BURK</name>
<accession>A0A225MFC5</accession>
<evidence type="ECO:0000313" key="12">
    <source>
        <dbReference type="EMBL" id="OWT57669.1"/>
    </source>
</evidence>